<gene>
    <name evidence="7" type="primary">SPOSA6832_02444</name>
</gene>
<proteinExistence type="inferred from homology"/>
<evidence type="ECO:0000313" key="8">
    <source>
        <dbReference type="Proteomes" id="UP000243876"/>
    </source>
</evidence>
<dbReference type="GO" id="GO:0005737">
    <property type="term" value="C:cytoplasm"/>
    <property type="evidence" value="ECO:0007669"/>
    <property type="project" value="TreeGrafter"/>
</dbReference>
<dbReference type="Proteomes" id="UP000243876">
    <property type="component" value="Unassembled WGS sequence"/>
</dbReference>
<dbReference type="Gene3D" id="3.40.640.10">
    <property type="entry name" value="Type I PLP-dependent aspartate aminotransferase-like (Major domain)"/>
    <property type="match status" value="1"/>
</dbReference>
<dbReference type="OrthoDB" id="2161780at2759"/>
<dbReference type="InterPro" id="IPR015424">
    <property type="entry name" value="PyrdxlP-dep_Trfase"/>
</dbReference>
<organism evidence="7 8">
    <name type="scientific">Sporidiobolus salmonicolor</name>
    <name type="common">Yeast-like fungus</name>
    <name type="synonym">Sporobolomyces salmonicolor</name>
    <dbReference type="NCBI Taxonomy" id="5005"/>
    <lineage>
        <taxon>Eukaryota</taxon>
        <taxon>Fungi</taxon>
        <taxon>Dikarya</taxon>
        <taxon>Basidiomycota</taxon>
        <taxon>Pucciniomycotina</taxon>
        <taxon>Microbotryomycetes</taxon>
        <taxon>Sporidiobolales</taxon>
        <taxon>Sporidiobolaceae</taxon>
        <taxon>Sporobolomyces</taxon>
    </lineage>
</organism>
<evidence type="ECO:0000256" key="1">
    <source>
        <dbReference type="ARBA" id="ARBA00001933"/>
    </source>
</evidence>
<feature type="non-terminal residue" evidence="7">
    <location>
        <position position="1"/>
    </location>
</feature>
<dbReference type="Gene3D" id="3.90.1150.10">
    <property type="entry name" value="Aspartate Aminotransferase, domain 1"/>
    <property type="match status" value="1"/>
</dbReference>
<dbReference type="PANTHER" id="PTHR11999:SF165">
    <property type="entry name" value="DECARBOXYLASE, PUTATIVE (AFU_ORTHOLOGUE AFUA_2G04980)-RELATED"/>
    <property type="match status" value="1"/>
</dbReference>
<reference evidence="8" key="1">
    <citation type="submission" date="2015-02" db="EMBL/GenBank/DDBJ databases">
        <authorList>
            <person name="Gon?alves P."/>
        </authorList>
    </citation>
    <scope>NUCLEOTIDE SEQUENCE [LARGE SCALE GENOMIC DNA]</scope>
</reference>
<protein>
    <submittedName>
        <fullName evidence="7">SPOSA6832_02444-mRNA-1:cds</fullName>
    </submittedName>
</protein>
<dbReference type="GO" id="GO:0030170">
    <property type="term" value="F:pyridoxal phosphate binding"/>
    <property type="evidence" value="ECO:0007669"/>
    <property type="project" value="InterPro"/>
</dbReference>
<evidence type="ECO:0000256" key="6">
    <source>
        <dbReference type="RuleBase" id="RU000382"/>
    </source>
</evidence>
<keyword evidence="8" id="KW-1185">Reference proteome</keyword>
<sequence length="528" mass="57370">MALYPEAEAASYDTQTFKQQLKRVNDLITQRTEELPDLPVTSTKDKIEHALYTLPADLPQDGIGLEATTDHLLSTISPALMPGQAGPRAFGLVIGGVTPAAQLADMIVTSFDPCVQEATASVAIESLTLSYLLSLLSLSPSAFTQNTITTGATASNLLGLSLGRDYSISAVKYRQGVASWSVPEQGFGGVDVDVFIADAHASVRKAAALCGIGRASVVELGDEAKERQGMIGCFDLEELERRLKANWELGRGSIVATSFGEVNTGAINSDTPQLRALCDKYSAWLHVDAAFGAFATLHPDFAHYKPHLALADSITSDAHKWLNVPYDCGLFFSRERQVNPSSTTTSLYELTGPGTKLAAYLAGPSSSSTSDEQAHPKLEETRKLPSPLFMNIENSRRFRALPLYASLLSLGSRGYTSLIRRNISFARTVDTFLRAHPSYDVLTPLPVMNIVLFAPGPSSPARFRAETRENPDPAGTFVAALNGSNEIFVTPTVWRGRRAVRLAVSNWMTSEEREWAIVRRVLEKVMQE</sequence>
<feature type="modified residue" description="N6-(pyridoxal phosphate)lysine" evidence="5">
    <location>
        <position position="320"/>
    </location>
</feature>
<keyword evidence="3 5" id="KW-0663">Pyridoxal phosphate</keyword>
<dbReference type="InterPro" id="IPR002129">
    <property type="entry name" value="PyrdxlP-dep_de-COase"/>
</dbReference>
<evidence type="ECO:0000256" key="2">
    <source>
        <dbReference type="ARBA" id="ARBA00009533"/>
    </source>
</evidence>
<name>A0A0D6EM55_SPOSA</name>
<comment type="cofactor">
    <cofactor evidence="1 5 6">
        <name>pyridoxal 5'-phosphate</name>
        <dbReference type="ChEBI" id="CHEBI:597326"/>
    </cofactor>
</comment>
<dbReference type="EMBL" id="CENE01000009">
    <property type="protein sequence ID" value="CEQ40798.1"/>
    <property type="molecule type" value="Genomic_DNA"/>
</dbReference>
<dbReference type="Pfam" id="PF00282">
    <property type="entry name" value="Pyridoxal_deC"/>
    <property type="match status" value="1"/>
</dbReference>
<dbReference type="InterPro" id="IPR021115">
    <property type="entry name" value="Pyridoxal-P_BS"/>
</dbReference>
<evidence type="ECO:0000256" key="4">
    <source>
        <dbReference type="ARBA" id="ARBA00023239"/>
    </source>
</evidence>
<dbReference type="InterPro" id="IPR015421">
    <property type="entry name" value="PyrdxlP-dep_Trfase_major"/>
</dbReference>
<dbReference type="InterPro" id="IPR010977">
    <property type="entry name" value="Aromatic_deC"/>
</dbReference>
<keyword evidence="4 6" id="KW-0456">Lyase</keyword>
<dbReference type="AlphaFoldDB" id="A0A0D6EM55"/>
<dbReference type="InterPro" id="IPR015422">
    <property type="entry name" value="PyrdxlP-dep_Trfase_small"/>
</dbReference>
<dbReference type="GO" id="GO:0016831">
    <property type="term" value="F:carboxy-lyase activity"/>
    <property type="evidence" value="ECO:0007669"/>
    <property type="project" value="InterPro"/>
</dbReference>
<comment type="similarity">
    <text evidence="2 6">Belongs to the group II decarboxylase family.</text>
</comment>
<dbReference type="GO" id="GO:0019752">
    <property type="term" value="P:carboxylic acid metabolic process"/>
    <property type="evidence" value="ECO:0007669"/>
    <property type="project" value="InterPro"/>
</dbReference>
<accession>A0A0D6EM55</accession>
<dbReference type="SUPFAM" id="SSF53383">
    <property type="entry name" value="PLP-dependent transferases"/>
    <property type="match status" value="1"/>
</dbReference>
<evidence type="ECO:0000313" key="7">
    <source>
        <dbReference type="EMBL" id="CEQ40798.1"/>
    </source>
</evidence>
<dbReference type="PROSITE" id="PS00392">
    <property type="entry name" value="DDC_GAD_HDC_YDC"/>
    <property type="match status" value="1"/>
</dbReference>
<evidence type="ECO:0000256" key="5">
    <source>
        <dbReference type="PIRSR" id="PIRSR602129-50"/>
    </source>
</evidence>
<dbReference type="PANTHER" id="PTHR11999">
    <property type="entry name" value="GROUP II PYRIDOXAL-5-PHOSPHATE DECARBOXYLASE"/>
    <property type="match status" value="1"/>
</dbReference>
<evidence type="ECO:0000256" key="3">
    <source>
        <dbReference type="ARBA" id="ARBA00022898"/>
    </source>
</evidence>